<feature type="transmembrane region" description="Helical" evidence="1">
    <location>
        <begin position="251"/>
        <end position="271"/>
    </location>
</feature>
<dbReference type="InterPro" id="IPR050879">
    <property type="entry name" value="Acyltransferase_3"/>
</dbReference>
<evidence type="ECO:0000256" key="1">
    <source>
        <dbReference type="SAM" id="Phobius"/>
    </source>
</evidence>
<dbReference type="PANTHER" id="PTHR23028:SF53">
    <property type="entry name" value="ACYL_TRANSF_3 DOMAIN-CONTAINING PROTEIN"/>
    <property type="match status" value="1"/>
</dbReference>
<evidence type="ECO:0000313" key="4">
    <source>
        <dbReference type="Proteomes" id="UP000389128"/>
    </source>
</evidence>
<feature type="transmembrane region" description="Helical" evidence="1">
    <location>
        <begin position="93"/>
        <end position="114"/>
    </location>
</feature>
<comment type="caution">
    <text evidence="3">The sequence shown here is derived from an EMBL/GenBank/DDBJ whole genome shotgun (WGS) entry which is preliminary data.</text>
</comment>
<dbReference type="OrthoDB" id="9814807at2"/>
<dbReference type="InterPro" id="IPR002656">
    <property type="entry name" value="Acyl_transf_3_dom"/>
</dbReference>
<name>A0A6C2D0X1_9RHOO</name>
<dbReference type="EMBL" id="SDKK01000005">
    <property type="protein sequence ID" value="TYC60150.1"/>
    <property type="molecule type" value="Genomic_DNA"/>
</dbReference>
<keyword evidence="3" id="KW-0012">Acyltransferase</keyword>
<feature type="transmembrane region" description="Helical" evidence="1">
    <location>
        <begin position="324"/>
        <end position="345"/>
    </location>
</feature>
<dbReference type="Proteomes" id="UP000389128">
    <property type="component" value="Unassembled WGS sequence"/>
</dbReference>
<dbReference type="AlphaFoldDB" id="A0A6C2D0X1"/>
<dbReference type="GO" id="GO:0016747">
    <property type="term" value="F:acyltransferase activity, transferring groups other than amino-acyl groups"/>
    <property type="evidence" value="ECO:0007669"/>
    <property type="project" value="InterPro"/>
</dbReference>
<protein>
    <submittedName>
        <fullName evidence="3">Acyltransferase</fullName>
    </submittedName>
</protein>
<keyword evidence="4" id="KW-1185">Reference proteome</keyword>
<proteinExistence type="predicted"/>
<feature type="transmembrane region" description="Helical" evidence="1">
    <location>
        <begin position="142"/>
        <end position="165"/>
    </location>
</feature>
<reference evidence="3 4" key="1">
    <citation type="submission" date="2019-01" db="EMBL/GenBank/DDBJ databases">
        <title>Zoogloea oleivorans genome sequencing and assembly.</title>
        <authorList>
            <person name="Tancsics A."/>
            <person name="Farkas M."/>
            <person name="Kriszt B."/>
            <person name="Maroti G."/>
            <person name="Horvath B."/>
        </authorList>
    </citation>
    <scope>NUCLEOTIDE SEQUENCE [LARGE SCALE GENOMIC DNA]</scope>
    <source>
        <strain evidence="3 4">Buc</strain>
    </source>
</reference>
<keyword evidence="3" id="KW-0808">Transferase</keyword>
<dbReference type="GO" id="GO:0009103">
    <property type="term" value="P:lipopolysaccharide biosynthetic process"/>
    <property type="evidence" value="ECO:0007669"/>
    <property type="project" value="TreeGrafter"/>
</dbReference>
<feature type="transmembrane region" description="Helical" evidence="1">
    <location>
        <begin position="21"/>
        <end position="39"/>
    </location>
</feature>
<keyword evidence="1" id="KW-1133">Transmembrane helix</keyword>
<feature type="domain" description="Acyltransferase 3" evidence="2">
    <location>
        <begin position="20"/>
        <end position="345"/>
    </location>
</feature>
<dbReference type="RefSeq" id="WP_148578240.1">
    <property type="nucleotide sequence ID" value="NZ_SDKK01000005.1"/>
</dbReference>
<dbReference type="GO" id="GO:0016020">
    <property type="term" value="C:membrane"/>
    <property type="evidence" value="ECO:0007669"/>
    <property type="project" value="TreeGrafter"/>
</dbReference>
<keyword evidence="1" id="KW-0812">Transmembrane</keyword>
<dbReference type="Pfam" id="PF01757">
    <property type="entry name" value="Acyl_transf_3"/>
    <property type="match status" value="1"/>
</dbReference>
<gene>
    <name evidence="3" type="ORF">ETQ85_06480</name>
</gene>
<evidence type="ECO:0000259" key="2">
    <source>
        <dbReference type="Pfam" id="PF01757"/>
    </source>
</evidence>
<accession>A0A6C2D0X1</accession>
<organism evidence="3 4">
    <name type="scientific">Zoogloea oleivorans</name>
    <dbReference type="NCBI Taxonomy" id="1552750"/>
    <lineage>
        <taxon>Bacteria</taxon>
        <taxon>Pseudomonadati</taxon>
        <taxon>Pseudomonadota</taxon>
        <taxon>Betaproteobacteria</taxon>
        <taxon>Rhodocyclales</taxon>
        <taxon>Zoogloeaceae</taxon>
        <taxon>Zoogloea</taxon>
    </lineage>
</organism>
<feature type="transmembrane region" description="Helical" evidence="1">
    <location>
        <begin position="54"/>
        <end position="73"/>
    </location>
</feature>
<evidence type="ECO:0000313" key="3">
    <source>
        <dbReference type="EMBL" id="TYC60150.1"/>
    </source>
</evidence>
<feature type="transmembrane region" description="Helical" evidence="1">
    <location>
        <begin position="172"/>
        <end position="190"/>
    </location>
</feature>
<feature type="transmembrane region" description="Helical" evidence="1">
    <location>
        <begin position="283"/>
        <end position="304"/>
    </location>
</feature>
<keyword evidence="1" id="KW-0472">Membrane</keyword>
<sequence length="377" mass="42014">MTTSVSSSNSQMRKKRLETLDILRFFAASAVLFYHYYFIGPLQGYWPKTLFIDAAHWGDLGVDLFFVISGFVITLTSEGRSAQAFLAARATRLFPAFVACSAITATMAIMLPGISANNIIPRWIATLTYFPQFFGVEPLSSVYWTLAIEIQFYALVALLIASGIWKSRNDQILWLWLTIAFINQYIQPNIGIERLFIPEYAGHFCAGIILYRIHTGNPPRFTTAALIVSFALISKHVQHIDEWLGGSYLQFFPSLGISLAGPVIAALVFIAAKTPQIGPNARWAAVLGGMSYPFYLIHADLGFWAHAIFERKLFALFPSLVKNVSYSLMATLAIVASVLIAWLVATRVEPGLQARMKKLMEGTPKNADARQQNTHFQ</sequence>
<dbReference type="PANTHER" id="PTHR23028">
    <property type="entry name" value="ACETYLTRANSFERASE"/>
    <property type="match status" value="1"/>
</dbReference>